<reference evidence="1 2" key="1">
    <citation type="submission" date="2014-11" db="EMBL/GenBank/DDBJ databases">
        <title>Symbiosis island explosion on the genome of extra-slow-growing strains of soybean bradyrhizobia with massive insertion sequences.</title>
        <authorList>
            <person name="Iida T."/>
            <person name="Minamisawa K."/>
        </authorList>
    </citation>
    <scope>NUCLEOTIDE SEQUENCE [LARGE SCALE GENOMIC DNA]</scope>
    <source>
        <strain evidence="1 2">NK6</strain>
    </source>
</reference>
<dbReference type="Proteomes" id="UP000063308">
    <property type="component" value="Chromosome"/>
</dbReference>
<name>A0A0E3VVA0_9BRAD</name>
<proteinExistence type="predicted"/>
<evidence type="ECO:0000313" key="1">
    <source>
        <dbReference type="EMBL" id="BAR58795.1"/>
    </source>
</evidence>
<organism evidence="1 2">
    <name type="scientific">Bradyrhizobium diazoefficiens</name>
    <dbReference type="NCBI Taxonomy" id="1355477"/>
    <lineage>
        <taxon>Bacteria</taxon>
        <taxon>Pseudomonadati</taxon>
        <taxon>Pseudomonadota</taxon>
        <taxon>Alphaproteobacteria</taxon>
        <taxon>Hyphomicrobiales</taxon>
        <taxon>Nitrobacteraceae</taxon>
        <taxon>Bradyrhizobium</taxon>
    </lineage>
</organism>
<gene>
    <name evidence="1" type="ORF">NK6_5637</name>
</gene>
<sequence length="95" mass="10981">MRKIGYHKSSRQKSCPDLIVNETCNLLIRQDAKLKARPQCGWFETLLYRFVQNGVIELHCHESDATVNSLVSKRLIFFPTIHREHQADVSSFAAH</sequence>
<dbReference type="AlphaFoldDB" id="A0A0E3VVA0"/>
<dbReference type="EMBL" id="AP014685">
    <property type="protein sequence ID" value="BAR58795.1"/>
    <property type="molecule type" value="Genomic_DNA"/>
</dbReference>
<protein>
    <submittedName>
        <fullName evidence="1">Uncharacterized protein</fullName>
    </submittedName>
</protein>
<evidence type="ECO:0000313" key="2">
    <source>
        <dbReference type="Proteomes" id="UP000063308"/>
    </source>
</evidence>
<accession>A0A0E3VVA0</accession>